<dbReference type="PANTHER" id="PTHR43705">
    <property type="entry name" value="HYDROXYACYLGLUTATHIONE HYDROLASE"/>
    <property type="match status" value="1"/>
</dbReference>
<comment type="catalytic activity">
    <reaction evidence="1 7">
        <text>an S-(2-hydroxyacyl)glutathione + H2O = a 2-hydroxy carboxylate + glutathione + H(+)</text>
        <dbReference type="Rhea" id="RHEA:21864"/>
        <dbReference type="ChEBI" id="CHEBI:15377"/>
        <dbReference type="ChEBI" id="CHEBI:15378"/>
        <dbReference type="ChEBI" id="CHEBI:57925"/>
        <dbReference type="ChEBI" id="CHEBI:58896"/>
        <dbReference type="ChEBI" id="CHEBI:71261"/>
        <dbReference type="EC" id="3.1.2.6"/>
    </reaction>
</comment>
<feature type="binding site" evidence="7">
    <location>
        <position position="63"/>
    </location>
    <ligand>
        <name>Zn(2+)</name>
        <dbReference type="ChEBI" id="CHEBI:29105"/>
        <label>1</label>
    </ligand>
</feature>
<comment type="cofactor">
    <cofactor evidence="7">
        <name>Zn(2+)</name>
        <dbReference type="ChEBI" id="CHEBI:29105"/>
    </cofactor>
    <text evidence="7">Binds 2 Zn(2+) ions per subunit.</text>
</comment>
<dbReference type="Pfam" id="PF16123">
    <property type="entry name" value="HAGH_C"/>
    <property type="match status" value="1"/>
</dbReference>
<accession>A0A556ABW1</accession>
<feature type="binding site" evidence="7">
    <location>
        <position position="182"/>
    </location>
    <ligand>
        <name>Zn(2+)</name>
        <dbReference type="ChEBI" id="CHEBI:29105"/>
        <label>2</label>
    </ligand>
</feature>
<comment type="similarity">
    <text evidence="3 7">Belongs to the metallo-beta-lactamase superfamily. Glyoxalase II family.</text>
</comment>
<feature type="binding site" evidence="7">
    <location>
        <position position="144"/>
    </location>
    <ligand>
        <name>Zn(2+)</name>
        <dbReference type="ChEBI" id="CHEBI:29105"/>
        <label>1</label>
    </ligand>
</feature>
<dbReference type="PANTHER" id="PTHR43705:SF1">
    <property type="entry name" value="HYDROXYACYLGLUTATHIONE HYDROLASE GLOB"/>
    <property type="match status" value="1"/>
</dbReference>
<feature type="binding site" evidence="7">
    <location>
        <position position="122"/>
    </location>
    <ligand>
        <name>Zn(2+)</name>
        <dbReference type="ChEBI" id="CHEBI:29105"/>
        <label>1</label>
    </ligand>
</feature>
<dbReference type="Gene3D" id="3.60.15.10">
    <property type="entry name" value="Ribonuclease Z/Hydroxyacylglutathione hydrolase-like"/>
    <property type="match status" value="1"/>
</dbReference>
<evidence type="ECO:0000256" key="3">
    <source>
        <dbReference type="ARBA" id="ARBA00006759"/>
    </source>
</evidence>
<proteinExistence type="inferred from homology"/>
<dbReference type="HAMAP" id="MF_01374">
    <property type="entry name" value="Glyoxalase_2"/>
    <property type="match status" value="1"/>
</dbReference>
<dbReference type="InterPro" id="IPR001279">
    <property type="entry name" value="Metallo-B-lactamas"/>
</dbReference>
<keyword evidence="5 7" id="KW-0378">Hydrolase</keyword>
<dbReference type="InterPro" id="IPR036866">
    <property type="entry name" value="RibonucZ/Hydroxyglut_hydro"/>
</dbReference>
<dbReference type="SMART" id="SM00849">
    <property type="entry name" value="Lactamase_B"/>
    <property type="match status" value="1"/>
</dbReference>
<dbReference type="AlphaFoldDB" id="A0A556ABW1"/>
<evidence type="ECO:0000256" key="7">
    <source>
        <dbReference type="HAMAP-Rule" id="MF_01374"/>
    </source>
</evidence>
<evidence type="ECO:0000259" key="8">
    <source>
        <dbReference type="SMART" id="SM00849"/>
    </source>
</evidence>
<comment type="function">
    <text evidence="7">Thiolesterase that catalyzes the hydrolysis of S-D-lactoyl-glutathione to form glutathione and D-lactic acid.</text>
</comment>
<dbReference type="CDD" id="cd07723">
    <property type="entry name" value="hydroxyacylglutathione_hydrolase_MBL-fold"/>
    <property type="match status" value="1"/>
</dbReference>
<organism evidence="9 10">
    <name type="scientific">Verticiella sediminum</name>
    <dbReference type="NCBI Taxonomy" id="1247510"/>
    <lineage>
        <taxon>Bacteria</taxon>
        <taxon>Pseudomonadati</taxon>
        <taxon>Pseudomonadota</taxon>
        <taxon>Betaproteobacteria</taxon>
        <taxon>Burkholderiales</taxon>
        <taxon>Alcaligenaceae</taxon>
        <taxon>Verticiella</taxon>
    </lineage>
</organism>
<sequence length="271" mass="29120">MSRIEQDAAVPQGISGVGAFQDNYIWLIRRGDRLAVVDPGDAEPVLAHLRASELRLDAILLTHHHGDHVGGVQALRAHAPGVTVYGPATEQLPHCDVRLAEGGHVSLPELDLELGVLDVPGHTAGHIAYHGRAAGAQPVLFCGDTLFATGCGRLFEGTPVQMHASLAKLMALPADTQVYCAHEYTSSNVRWALAVEPGNAELQAWRDRVQRLRDANEPTVPTRLALELAVNPFLRTTEPTVVAAVTNQAGRPLQGGADVFGALRAWKDDFR</sequence>
<dbReference type="PIRSF" id="PIRSF005457">
    <property type="entry name" value="Glx"/>
    <property type="match status" value="1"/>
</dbReference>
<evidence type="ECO:0000313" key="9">
    <source>
        <dbReference type="EMBL" id="TSH90379.1"/>
    </source>
</evidence>
<evidence type="ECO:0000256" key="2">
    <source>
        <dbReference type="ARBA" id="ARBA00004963"/>
    </source>
</evidence>
<feature type="binding site" evidence="7">
    <location>
        <position position="65"/>
    </location>
    <ligand>
        <name>Zn(2+)</name>
        <dbReference type="ChEBI" id="CHEBI:29105"/>
        <label>1</label>
    </ligand>
</feature>
<dbReference type="GO" id="GO:0046872">
    <property type="term" value="F:metal ion binding"/>
    <property type="evidence" value="ECO:0007669"/>
    <property type="project" value="UniProtKB-KW"/>
</dbReference>
<comment type="pathway">
    <text evidence="2 7">Secondary metabolite metabolism; methylglyoxal degradation; (R)-lactate from methylglyoxal: step 2/2.</text>
</comment>
<keyword evidence="10" id="KW-1185">Reference proteome</keyword>
<dbReference type="GO" id="GO:0004416">
    <property type="term" value="F:hydroxyacylglutathione hydrolase activity"/>
    <property type="evidence" value="ECO:0007669"/>
    <property type="project" value="UniProtKB-UniRule"/>
</dbReference>
<evidence type="ECO:0000256" key="5">
    <source>
        <dbReference type="ARBA" id="ARBA00022801"/>
    </source>
</evidence>
<evidence type="ECO:0000313" key="10">
    <source>
        <dbReference type="Proteomes" id="UP000318405"/>
    </source>
</evidence>
<feature type="binding site" evidence="7">
    <location>
        <position position="67"/>
    </location>
    <ligand>
        <name>Zn(2+)</name>
        <dbReference type="ChEBI" id="CHEBI:29105"/>
        <label>2</label>
    </ligand>
</feature>
<evidence type="ECO:0000256" key="6">
    <source>
        <dbReference type="ARBA" id="ARBA00022833"/>
    </source>
</evidence>
<dbReference type="EC" id="3.1.2.6" evidence="7"/>
<reference evidence="9 10" key="1">
    <citation type="submission" date="2019-07" db="EMBL/GenBank/DDBJ databases">
        <title>Qingshengfaniella alkalisoli gen. nov., sp. nov., isolated from saline soil.</title>
        <authorList>
            <person name="Xu L."/>
            <person name="Huang X.-X."/>
            <person name="Sun J.-Q."/>
        </authorList>
    </citation>
    <scope>NUCLEOTIDE SEQUENCE [LARGE SCALE GENOMIC DNA]</scope>
    <source>
        <strain evidence="9 10">DSM 27279</strain>
    </source>
</reference>
<feature type="binding site" evidence="7">
    <location>
        <position position="144"/>
    </location>
    <ligand>
        <name>Zn(2+)</name>
        <dbReference type="ChEBI" id="CHEBI:29105"/>
        <label>2</label>
    </ligand>
</feature>
<dbReference type="InterPro" id="IPR032282">
    <property type="entry name" value="HAGH_C"/>
</dbReference>
<dbReference type="SUPFAM" id="SSF56281">
    <property type="entry name" value="Metallo-hydrolase/oxidoreductase"/>
    <property type="match status" value="1"/>
</dbReference>
<keyword evidence="4 7" id="KW-0479">Metal-binding</keyword>
<dbReference type="Proteomes" id="UP000318405">
    <property type="component" value="Unassembled WGS sequence"/>
</dbReference>
<gene>
    <name evidence="7 9" type="primary">gloB</name>
    <name evidence="9" type="ORF">FOZ76_21385</name>
</gene>
<dbReference type="UniPathway" id="UPA00619">
    <property type="reaction ID" value="UER00676"/>
</dbReference>
<dbReference type="Pfam" id="PF00753">
    <property type="entry name" value="Lactamase_B"/>
    <property type="match status" value="1"/>
</dbReference>
<keyword evidence="6 7" id="KW-0862">Zinc</keyword>
<evidence type="ECO:0000256" key="1">
    <source>
        <dbReference type="ARBA" id="ARBA00001623"/>
    </source>
</evidence>
<dbReference type="InterPro" id="IPR017782">
    <property type="entry name" value="Hydroxyacylglutathione_Hdrlase"/>
</dbReference>
<dbReference type="InterPro" id="IPR035680">
    <property type="entry name" value="Clx_II_MBL"/>
</dbReference>
<dbReference type="RefSeq" id="WP_143950295.1">
    <property type="nucleotide sequence ID" value="NZ_BAABMB010000003.1"/>
</dbReference>
<name>A0A556ABW1_9BURK</name>
<feature type="binding site" evidence="7">
    <location>
        <position position="68"/>
    </location>
    <ligand>
        <name>Zn(2+)</name>
        <dbReference type="ChEBI" id="CHEBI:29105"/>
        <label>2</label>
    </ligand>
</feature>
<comment type="subunit">
    <text evidence="7">Monomer.</text>
</comment>
<protein>
    <recommendedName>
        <fullName evidence="7">Hydroxyacylglutathione hydrolase</fullName>
        <ecNumber evidence="7">3.1.2.6</ecNumber>
    </recommendedName>
    <alternativeName>
        <fullName evidence="7">Glyoxalase II</fullName>
        <shortName evidence="7">Glx II</shortName>
    </alternativeName>
</protein>
<comment type="caution">
    <text evidence="9">The sequence shown here is derived from an EMBL/GenBank/DDBJ whole genome shotgun (WGS) entry which is preliminary data.</text>
</comment>
<dbReference type="OrthoDB" id="9802248at2"/>
<dbReference type="GO" id="GO:0019243">
    <property type="term" value="P:methylglyoxal catabolic process to D-lactate via S-lactoyl-glutathione"/>
    <property type="evidence" value="ECO:0007669"/>
    <property type="project" value="UniProtKB-UniRule"/>
</dbReference>
<dbReference type="EMBL" id="VLTJ01000039">
    <property type="protein sequence ID" value="TSH90379.1"/>
    <property type="molecule type" value="Genomic_DNA"/>
</dbReference>
<dbReference type="NCBIfam" id="TIGR03413">
    <property type="entry name" value="GSH_gloB"/>
    <property type="match status" value="1"/>
</dbReference>
<dbReference type="InterPro" id="IPR050110">
    <property type="entry name" value="Glyoxalase_II_hydrolase"/>
</dbReference>
<evidence type="ECO:0000256" key="4">
    <source>
        <dbReference type="ARBA" id="ARBA00022723"/>
    </source>
</evidence>
<feature type="domain" description="Metallo-beta-lactamase" evidence="8">
    <location>
        <begin position="22"/>
        <end position="182"/>
    </location>
</feature>